<dbReference type="InterPro" id="IPR032640">
    <property type="entry name" value="AMPK1_CBM"/>
</dbReference>
<dbReference type="SUPFAM" id="SSF81296">
    <property type="entry name" value="E set domains"/>
    <property type="match status" value="1"/>
</dbReference>
<name>A0A1W1BW27_9ZZZZ</name>
<dbReference type="AlphaFoldDB" id="A0A1W1BW27"/>
<proteinExistence type="predicted"/>
<dbReference type="InterPro" id="IPR013783">
    <property type="entry name" value="Ig-like_fold"/>
</dbReference>
<evidence type="ECO:0000313" key="2">
    <source>
        <dbReference type="EMBL" id="SFV57739.1"/>
    </source>
</evidence>
<sequence>MVKITNKGKKAWVTFTIPSDGIDSANLSGAWNNWKSEPMKRKKNGDFYLTKVLATGNSYEFGYKVNEKSWICDETLGCTVSPYGSDNSLLEL</sequence>
<dbReference type="Pfam" id="PF16561">
    <property type="entry name" value="AMPK1_CBM"/>
    <property type="match status" value="1"/>
</dbReference>
<feature type="domain" description="AMP-activated protein kinase glycogen-binding" evidence="1">
    <location>
        <begin position="23"/>
        <end position="91"/>
    </location>
</feature>
<gene>
    <name evidence="2" type="ORF">MNB_SV-6-121</name>
</gene>
<dbReference type="EMBL" id="FPHC01000045">
    <property type="protein sequence ID" value="SFV57739.1"/>
    <property type="molecule type" value="Genomic_DNA"/>
</dbReference>
<dbReference type="InterPro" id="IPR014756">
    <property type="entry name" value="Ig_E-set"/>
</dbReference>
<reference evidence="2" key="1">
    <citation type="submission" date="2016-10" db="EMBL/GenBank/DDBJ databases">
        <authorList>
            <person name="de Groot N.N."/>
        </authorList>
    </citation>
    <scope>NUCLEOTIDE SEQUENCE</scope>
</reference>
<protein>
    <recommendedName>
        <fullName evidence="1">AMP-activated protein kinase glycogen-binding domain-containing protein</fullName>
    </recommendedName>
</protein>
<organism evidence="2">
    <name type="scientific">hydrothermal vent metagenome</name>
    <dbReference type="NCBI Taxonomy" id="652676"/>
    <lineage>
        <taxon>unclassified sequences</taxon>
        <taxon>metagenomes</taxon>
        <taxon>ecological metagenomes</taxon>
    </lineage>
</organism>
<dbReference type="Gene3D" id="2.60.40.10">
    <property type="entry name" value="Immunoglobulins"/>
    <property type="match status" value="1"/>
</dbReference>
<accession>A0A1W1BW27</accession>
<evidence type="ECO:0000259" key="1">
    <source>
        <dbReference type="Pfam" id="PF16561"/>
    </source>
</evidence>